<dbReference type="GO" id="GO:0009086">
    <property type="term" value="P:methionine biosynthetic process"/>
    <property type="evidence" value="ECO:0007669"/>
    <property type="project" value="TreeGrafter"/>
</dbReference>
<evidence type="ECO:0000256" key="2">
    <source>
        <dbReference type="ARBA" id="ARBA00004777"/>
    </source>
</evidence>
<keyword evidence="6" id="KW-0560">Oxidoreductase</keyword>
<dbReference type="UniPathway" id="UPA00193"/>
<evidence type="ECO:0000256" key="5">
    <source>
        <dbReference type="ARBA" id="ARBA00022827"/>
    </source>
</evidence>
<organism evidence="7">
    <name type="scientific">marine metagenome</name>
    <dbReference type="NCBI Taxonomy" id="408172"/>
    <lineage>
        <taxon>unclassified sequences</taxon>
        <taxon>metagenomes</taxon>
        <taxon>ecological metagenomes</taxon>
    </lineage>
</organism>
<evidence type="ECO:0000313" key="7">
    <source>
        <dbReference type="EMBL" id="SVC93593.1"/>
    </source>
</evidence>
<dbReference type="SUPFAM" id="SSF51730">
    <property type="entry name" value="FAD-linked oxidoreductase"/>
    <property type="match status" value="1"/>
</dbReference>
<sequence>HPDAKPVFDFSTLELLDAANKLNAGIDSTGNKLNKAPVFNIGAVVNPGADNLDKEIDRLKEKIDNGATFFQTQAIFDVSAFERFCNRVASFDLPLIAGILPVKSVKMAAYMNSNVPGINVPASIINRISESKSVKATSTEISAAIVADIKPFCCGVHLMAIGWEALIPAILEQAAVR</sequence>
<proteinExistence type="inferred from homology"/>
<name>A0A382R775_9ZZZZ</name>
<dbReference type="InterPro" id="IPR029041">
    <property type="entry name" value="FAD-linked_oxidoreductase-like"/>
</dbReference>
<dbReference type="GO" id="GO:0071949">
    <property type="term" value="F:FAD binding"/>
    <property type="evidence" value="ECO:0007669"/>
    <property type="project" value="TreeGrafter"/>
</dbReference>
<evidence type="ECO:0000256" key="6">
    <source>
        <dbReference type="ARBA" id="ARBA00023002"/>
    </source>
</evidence>
<comment type="pathway">
    <text evidence="2">One-carbon metabolism; tetrahydrofolate interconversion.</text>
</comment>
<dbReference type="GO" id="GO:0035999">
    <property type="term" value="P:tetrahydrofolate interconversion"/>
    <property type="evidence" value="ECO:0007669"/>
    <property type="project" value="UniProtKB-UniPathway"/>
</dbReference>
<dbReference type="Gene3D" id="3.20.20.220">
    <property type="match status" value="1"/>
</dbReference>
<dbReference type="InterPro" id="IPR003171">
    <property type="entry name" value="Mehydrof_redctse-like"/>
</dbReference>
<keyword evidence="4" id="KW-0285">Flavoprotein</keyword>
<dbReference type="PANTHER" id="PTHR45754">
    <property type="entry name" value="METHYLENETETRAHYDROFOLATE REDUCTASE"/>
    <property type="match status" value="1"/>
</dbReference>
<gene>
    <name evidence="7" type="ORF">METZ01_LOCUS346447</name>
</gene>
<dbReference type="PANTHER" id="PTHR45754:SF3">
    <property type="entry name" value="METHYLENETETRAHYDROFOLATE REDUCTASE (NADPH)"/>
    <property type="match status" value="1"/>
</dbReference>
<accession>A0A382R775</accession>
<dbReference type="GO" id="GO:0005829">
    <property type="term" value="C:cytosol"/>
    <property type="evidence" value="ECO:0007669"/>
    <property type="project" value="TreeGrafter"/>
</dbReference>
<dbReference type="GO" id="GO:0004489">
    <property type="term" value="F:methylenetetrahydrofolate reductase [NAD(P)H] activity"/>
    <property type="evidence" value="ECO:0007669"/>
    <property type="project" value="InterPro"/>
</dbReference>
<comment type="similarity">
    <text evidence="3">Belongs to the methylenetetrahydrofolate reductase family.</text>
</comment>
<evidence type="ECO:0000256" key="1">
    <source>
        <dbReference type="ARBA" id="ARBA00001974"/>
    </source>
</evidence>
<protein>
    <submittedName>
        <fullName evidence="7">Uncharacterized protein</fullName>
    </submittedName>
</protein>
<comment type="cofactor">
    <cofactor evidence="1">
        <name>FAD</name>
        <dbReference type="ChEBI" id="CHEBI:57692"/>
    </cofactor>
</comment>
<keyword evidence="5" id="KW-0274">FAD</keyword>
<evidence type="ECO:0000256" key="4">
    <source>
        <dbReference type="ARBA" id="ARBA00022630"/>
    </source>
</evidence>
<feature type="non-terminal residue" evidence="7">
    <location>
        <position position="1"/>
    </location>
</feature>
<dbReference type="Pfam" id="PF02219">
    <property type="entry name" value="MTHFR"/>
    <property type="match status" value="1"/>
</dbReference>
<dbReference type="AlphaFoldDB" id="A0A382R775"/>
<evidence type="ECO:0000256" key="3">
    <source>
        <dbReference type="ARBA" id="ARBA00006743"/>
    </source>
</evidence>
<reference evidence="7" key="1">
    <citation type="submission" date="2018-05" db="EMBL/GenBank/DDBJ databases">
        <authorList>
            <person name="Lanie J.A."/>
            <person name="Ng W.-L."/>
            <person name="Kazmierczak K.M."/>
            <person name="Andrzejewski T.M."/>
            <person name="Davidsen T.M."/>
            <person name="Wayne K.J."/>
            <person name="Tettelin H."/>
            <person name="Glass J.I."/>
            <person name="Rusch D."/>
            <person name="Podicherti R."/>
            <person name="Tsui H.-C.T."/>
            <person name="Winkler M.E."/>
        </authorList>
    </citation>
    <scope>NUCLEOTIDE SEQUENCE</scope>
</reference>
<dbReference type="EMBL" id="UINC01119630">
    <property type="protein sequence ID" value="SVC93593.1"/>
    <property type="molecule type" value="Genomic_DNA"/>
</dbReference>